<dbReference type="Proteomes" id="UP000009022">
    <property type="component" value="Unassembled WGS sequence"/>
</dbReference>
<dbReference type="InParanoid" id="B3RN66"/>
<proteinExistence type="predicted"/>
<dbReference type="RefSeq" id="XP_002109801.1">
    <property type="nucleotide sequence ID" value="XM_002109765.1"/>
</dbReference>
<gene>
    <name evidence="1" type="ORF">TRIADDRAFT_53056</name>
</gene>
<dbReference type="STRING" id="10228.B3RN66"/>
<protein>
    <submittedName>
        <fullName evidence="1">Uncharacterized protein</fullName>
    </submittedName>
</protein>
<dbReference type="OrthoDB" id="1922221at2759"/>
<reference evidence="1 2" key="1">
    <citation type="journal article" date="2008" name="Nature">
        <title>The Trichoplax genome and the nature of placozoans.</title>
        <authorList>
            <person name="Srivastava M."/>
            <person name="Begovic E."/>
            <person name="Chapman J."/>
            <person name="Putnam N.H."/>
            <person name="Hellsten U."/>
            <person name="Kawashima T."/>
            <person name="Kuo A."/>
            <person name="Mitros T."/>
            <person name="Salamov A."/>
            <person name="Carpenter M.L."/>
            <person name="Signorovitch A.Y."/>
            <person name="Moreno M.A."/>
            <person name="Kamm K."/>
            <person name="Grimwood J."/>
            <person name="Schmutz J."/>
            <person name="Shapiro H."/>
            <person name="Grigoriev I.V."/>
            <person name="Buss L.W."/>
            <person name="Schierwater B."/>
            <person name="Dellaporta S.L."/>
            <person name="Rokhsar D.S."/>
        </authorList>
    </citation>
    <scope>NUCLEOTIDE SEQUENCE [LARGE SCALE GENOMIC DNA]</scope>
    <source>
        <strain evidence="1 2">Grell-BS-1999</strain>
    </source>
</reference>
<sequence length="158" mass="17853">MTDKLISIHQIPEEEENNVKRGPSDNIDSYLRSLEKLRKCVEFFMKSKPGSHDLEKCKSLFIEGADYLNREFRVILMHNCKPVAPAKLQEIINSHYDLDAISLSSHGSLNSLTSTNSIDAVPELAIEHICESALDKLRLIANWLSEVASNEGRTKQET</sequence>
<dbReference type="HOGENOM" id="CLU_1671580_0_0_1"/>
<dbReference type="KEGG" id="tad:TRIADDRAFT_53056"/>
<evidence type="ECO:0000313" key="1">
    <source>
        <dbReference type="EMBL" id="EDV27967.1"/>
    </source>
</evidence>
<dbReference type="InterPro" id="IPR016159">
    <property type="entry name" value="Cullin_repeat-like_dom_sf"/>
</dbReference>
<dbReference type="Gene3D" id="1.20.1280.170">
    <property type="entry name" value="Exocyst complex component Exo70"/>
    <property type="match status" value="1"/>
</dbReference>
<dbReference type="AlphaFoldDB" id="B3RN66"/>
<dbReference type="GeneID" id="6751016"/>
<dbReference type="SUPFAM" id="SSF74788">
    <property type="entry name" value="Cullin repeat-like"/>
    <property type="match status" value="1"/>
</dbReference>
<evidence type="ECO:0000313" key="2">
    <source>
        <dbReference type="Proteomes" id="UP000009022"/>
    </source>
</evidence>
<accession>B3RN66</accession>
<dbReference type="Pfam" id="PF20669">
    <property type="entry name" value="Exo70_N"/>
    <property type="match status" value="1"/>
</dbReference>
<name>B3RN66_TRIAD</name>
<organism evidence="1 2">
    <name type="scientific">Trichoplax adhaerens</name>
    <name type="common">Trichoplax reptans</name>
    <dbReference type="NCBI Taxonomy" id="10228"/>
    <lineage>
        <taxon>Eukaryota</taxon>
        <taxon>Metazoa</taxon>
        <taxon>Placozoa</taxon>
        <taxon>Uniplacotomia</taxon>
        <taxon>Trichoplacea</taxon>
        <taxon>Trichoplacidae</taxon>
        <taxon>Trichoplax</taxon>
    </lineage>
</organism>
<dbReference type="EMBL" id="DS985242">
    <property type="protein sequence ID" value="EDV27967.1"/>
    <property type="molecule type" value="Genomic_DNA"/>
</dbReference>
<keyword evidence="2" id="KW-1185">Reference proteome</keyword>
<dbReference type="CTD" id="6751016"/>